<dbReference type="NCBIfam" id="TIGR00427">
    <property type="entry name" value="NAAT family transporter"/>
    <property type="match status" value="1"/>
</dbReference>
<keyword evidence="3" id="KW-1003">Cell membrane</keyword>
<protein>
    <recommendedName>
        <fullName evidence="7">UPF0056 membrane protein</fullName>
    </recommendedName>
</protein>
<comment type="caution">
    <text evidence="7">Lacks conserved residue(s) required for the propagation of feature annotation.</text>
</comment>
<comment type="caution">
    <text evidence="8">The sequence shown here is derived from an EMBL/GenBank/DDBJ whole genome shotgun (WGS) entry which is preliminary data.</text>
</comment>
<evidence type="ECO:0000256" key="2">
    <source>
        <dbReference type="ARBA" id="ARBA00009784"/>
    </source>
</evidence>
<dbReference type="PANTHER" id="PTHR33508">
    <property type="entry name" value="UPF0056 MEMBRANE PROTEIN YHCE"/>
    <property type="match status" value="1"/>
</dbReference>
<gene>
    <name evidence="8" type="ORF">NKW50_02120</name>
</gene>
<evidence type="ECO:0000256" key="5">
    <source>
        <dbReference type="ARBA" id="ARBA00022989"/>
    </source>
</evidence>
<dbReference type="Pfam" id="PF01914">
    <property type="entry name" value="MarC"/>
    <property type="match status" value="1"/>
</dbReference>
<comment type="similarity">
    <text evidence="2 7">Belongs to the UPF0056 (MarC) family.</text>
</comment>
<keyword evidence="9" id="KW-1185">Reference proteome</keyword>
<dbReference type="Proteomes" id="UP001523528">
    <property type="component" value="Unassembled WGS sequence"/>
</dbReference>
<evidence type="ECO:0000256" key="6">
    <source>
        <dbReference type="ARBA" id="ARBA00023136"/>
    </source>
</evidence>
<dbReference type="PANTHER" id="PTHR33508:SF1">
    <property type="entry name" value="UPF0056 MEMBRANE PROTEIN YHCE"/>
    <property type="match status" value="1"/>
</dbReference>
<evidence type="ECO:0000256" key="3">
    <source>
        <dbReference type="ARBA" id="ARBA00022475"/>
    </source>
</evidence>
<sequence length="249" mass="26178">MSVHLPEVLLSGSMVRTGVSSFLLAFPALFSIVNPFGAALIFAQASAGRSQREIMALARLVSFYSFMLVIVSLWLGGIVLAFFGVTVNALRVAGGLVVAVRAWDLLQSPESVEAQKEKQALQGGRTVMSPNWADSAFFPLAMPFTVGPGTIAVAIALGSGCPSGHSFWAYSAGTTFAAVCVVLIVWAAYSSSEKLVSMLGVTGTRIVSRMAALVLLCIGVQILAAGVQGFAMDMWHNLLKDIPHPAKSA</sequence>
<evidence type="ECO:0000256" key="4">
    <source>
        <dbReference type="ARBA" id="ARBA00022692"/>
    </source>
</evidence>
<feature type="transmembrane region" description="Helical" evidence="7">
    <location>
        <begin position="167"/>
        <end position="189"/>
    </location>
</feature>
<feature type="transmembrane region" description="Helical" evidence="7">
    <location>
        <begin position="20"/>
        <end position="42"/>
    </location>
</feature>
<feature type="transmembrane region" description="Helical" evidence="7">
    <location>
        <begin position="209"/>
        <end position="231"/>
    </location>
</feature>
<organism evidence="8 9">
    <name type="scientific">Acetobacter lambici</name>
    <dbReference type="NCBI Taxonomy" id="1332824"/>
    <lineage>
        <taxon>Bacteria</taxon>
        <taxon>Pseudomonadati</taxon>
        <taxon>Pseudomonadota</taxon>
        <taxon>Alphaproteobacteria</taxon>
        <taxon>Acetobacterales</taxon>
        <taxon>Acetobacteraceae</taxon>
        <taxon>Acetobacter</taxon>
    </lineage>
</organism>
<evidence type="ECO:0000256" key="1">
    <source>
        <dbReference type="ARBA" id="ARBA00004651"/>
    </source>
</evidence>
<dbReference type="RefSeq" id="WP_165991302.1">
    <property type="nucleotide sequence ID" value="NZ_JAMYZY010000006.1"/>
</dbReference>
<comment type="subcellular location">
    <subcellularLocation>
        <location evidence="1 7">Cell membrane</location>
        <topology evidence="1 7">Multi-pass membrane protein</topology>
    </subcellularLocation>
</comment>
<dbReference type="InterPro" id="IPR002771">
    <property type="entry name" value="Multi_antbiot-R_MarC"/>
</dbReference>
<keyword evidence="4 7" id="KW-0812">Transmembrane</keyword>
<proteinExistence type="inferred from homology"/>
<feature type="transmembrane region" description="Helical" evidence="7">
    <location>
        <begin position="63"/>
        <end position="85"/>
    </location>
</feature>
<name>A0ABT1EWY1_9PROT</name>
<evidence type="ECO:0000313" key="9">
    <source>
        <dbReference type="Proteomes" id="UP001523528"/>
    </source>
</evidence>
<feature type="transmembrane region" description="Helical" evidence="7">
    <location>
        <begin position="136"/>
        <end position="155"/>
    </location>
</feature>
<accession>A0ABT1EWY1</accession>
<evidence type="ECO:0000256" key="7">
    <source>
        <dbReference type="RuleBase" id="RU362048"/>
    </source>
</evidence>
<keyword evidence="5 7" id="KW-1133">Transmembrane helix</keyword>
<dbReference type="EMBL" id="JAMYZZ010000001">
    <property type="protein sequence ID" value="MCP1257388.1"/>
    <property type="molecule type" value="Genomic_DNA"/>
</dbReference>
<keyword evidence="6 7" id="KW-0472">Membrane</keyword>
<reference evidence="8 9" key="1">
    <citation type="submission" date="2022-06" db="EMBL/GenBank/DDBJ databases">
        <title>Acetobacer genomes from food samples.</title>
        <authorList>
            <person name="Sombolestani A."/>
        </authorList>
    </citation>
    <scope>NUCLEOTIDE SEQUENCE [LARGE SCALE GENOMIC DNA]</scope>
    <source>
        <strain evidence="8 9">R-83285</strain>
    </source>
</reference>
<evidence type="ECO:0000313" key="8">
    <source>
        <dbReference type="EMBL" id="MCP1257388.1"/>
    </source>
</evidence>